<evidence type="ECO:0000313" key="3">
    <source>
        <dbReference type="Proteomes" id="UP000620124"/>
    </source>
</evidence>
<proteinExistence type="predicted"/>
<comment type="caution">
    <text evidence="2">The sequence shown here is derived from an EMBL/GenBank/DDBJ whole genome shotgun (WGS) entry which is preliminary data.</text>
</comment>
<feature type="region of interest" description="Disordered" evidence="1">
    <location>
        <begin position="422"/>
        <end position="442"/>
    </location>
</feature>
<accession>A0A8H6YW88</accession>
<dbReference type="Proteomes" id="UP000620124">
    <property type="component" value="Unassembled WGS sequence"/>
</dbReference>
<dbReference type="Pfam" id="PF20414">
    <property type="entry name" value="DUF6698"/>
    <property type="match status" value="1"/>
</dbReference>
<dbReference type="EMBL" id="JACAZI010000002">
    <property type="protein sequence ID" value="KAF7368253.1"/>
    <property type="molecule type" value="Genomic_DNA"/>
</dbReference>
<evidence type="ECO:0000256" key="1">
    <source>
        <dbReference type="SAM" id="MobiDB-lite"/>
    </source>
</evidence>
<organism evidence="2 3">
    <name type="scientific">Mycena venus</name>
    <dbReference type="NCBI Taxonomy" id="2733690"/>
    <lineage>
        <taxon>Eukaryota</taxon>
        <taxon>Fungi</taxon>
        <taxon>Dikarya</taxon>
        <taxon>Basidiomycota</taxon>
        <taxon>Agaricomycotina</taxon>
        <taxon>Agaricomycetes</taxon>
        <taxon>Agaricomycetidae</taxon>
        <taxon>Agaricales</taxon>
        <taxon>Marasmiineae</taxon>
        <taxon>Mycenaceae</taxon>
        <taxon>Mycena</taxon>
    </lineage>
</organism>
<dbReference type="AlphaFoldDB" id="A0A8H6YW88"/>
<name>A0A8H6YW88_9AGAR</name>
<reference evidence="2" key="1">
    <citation type="submission" date="2020-05" db="EMBL/GenBank/DDBJ databases">
        <title>Mycena genomes resolve the evolution of fungal bioluminescence.</title>
        <authorList>
            <person name="Tsai I.J."/>
        </authorList>
    </citation>
    <scope>NUCLEOTIDE SEQUENCE</scope>
    <source>
        <strain evidence="2">CCC161011</strain>
    </source>
</reference>
<dbReference type="InterPro" id="IPR046521">
    <property type="entry name" value="DUF6698"/>
</dbReference>
<keyword evidence="3" id="KW-1185">Reference proteome</keyword>
<dbReference type="OrthoDB" id="2662502at2759"/>
<protein>
    <submittedName>
        <fullName evidence="2">Uncharacterized protein</fullName>
    </submittedName>
</protein>
<gene>
    <name evidence="2" type="ORF">MVEN_00145700</name>
</gene>
<sequence>MLTRSFRVDACVAVNLQAAVASDPNSFFSASVRRLVPVLYSPNPNPSLQQLSPASPQLAAAESPSIFCRRNGVESGLHLMLAFQCSLYSPHLRLRPPPWHHHRAPTAPLVALVARPVTTPPAHHADVALAPNHVATPPAHRADVALAPHRIKARPTSNIDYKAAFLALQASNELAAQKKRKRGTDPSIQSKGRPIRMLVALFGEISTIVTEAESYLKRGRYPEDDFDQFSVGLTPEQDEYLADKRECERNLVAYEELMHLVPDLKQMLLDDDLVPFYVQLQKGANDSRSDDFGRVTVAFAGWYNADRDRPDIIVFDHTPPIIDKDGNTVRQYAPVLFEDRVNRGPDHEVCGGLLTCLEHDWGNADVRASLRDNTTPFNESFWCRIFYLNFQGDPDNVNDGFLQSRYLVKTYKIVFTGPASAKDMEDENSAPKKRKTSAPTRRPIRKPPCEIFHMNGKVTPRSLAYICVLLHGALTNVDRWTTEVYGFSYPQMYNFIVDYFEGPREGTPQREHADRLLVWWNQQIFPAHASSASTSRAVVNSMAKLRAQAQRAELEG</sequence>
<evidence type="ECO:0000313" key="2">
    <source>
        <dbReference type="EMBL" id="KAF7368253.1"/>
    </source>
</evidence>